<proteinExistence type="predicted"/>
<comment type="caution">
    <text evidence="1">The sequence shown here is derived from an EMBL/GenBank/DDBJ whole genome shotgun (WGS) entry which is preliminary data.</text>
</comment>
<evidence type="ECO:0000313" key="1">
    <source>
        <dbReference type="EMBL" id="OGM90890.1"/>
    </source>
</evidence>
<accession>A0A1F8DQJ3</accession>
<evidence type="ECO:0000313" key="2">
    <source>
        <dbReference type="Proteomes" id="UP000177029"/>
    </source>
</evidence>
<reference evidence="1 2" key="1">
    <citation type="journal article" date="2016" name="Nat. Commun.">
        <title>Thousands of microbial genomes shed light on interconnected biogeochemical processes in an aquifer system.</title>
        <authorList>
            <person name="Anantharaman K."/>
            <person name="Brown C.T."/>
            <person name="Hug L.A."/>
            <person name="Sharon I."/>
            <person name="Castelle C.J."/>
            <person name="Probst A.J."/>
            <person name="Thomas B.C."/>
            <person name="Singh A."/>
            <person name="Wilkins M.J."/>
            <person name="Karaoz U."/>
            <person name="Brodie E.L."/>
            <person name="Williams K.H."/>
            <person name="Hubbard S.S."/>
            <person name="Banfield J.F."/>
        </authorList>
    </citation>
    <scope>NUCLEOTIDE SEQUENCE [LARGE SCALE GENOMIC DNA]</scope>
</reference>
<organism evidence="1 2">
    <name type="scientific">Candidatus Wolfebacteria bacterium RIFCSPHIGHO2_01_FULL_48_22</name>
    <dbReference type="NCBI Taxonomy" id="1802555"/>
    <lineage>
        <taxon>Bacteria</taxon>
        <taxon>Candidatus Wolfeibacteriota</taxon>
    </lineage>
</organism>
<dbReference type="EMBL" id="MGIP01000014">
    <property type="protein sequence ID" value="OGM90890.1"/>
    <property type="molecule type" value="Genomic_DNA"/>
</dbReference>
<dbReference type="AlphaFoldDB" id="A0A1F8DQJ3"/>
<name>A0A1F8DQJ3_9BACT</name>
<gene>
    <name evidence="1" type="ORF">A2755_01645</name>
</gene>
<sequence>MEKPHIFIKINFDLYYPSKRVVKTNAKPEELESLLLEYLKCQGGDSDYSKPHSRNKYLIDIELDPGANTFKTLSDTGNKILTLGIVAAIFGSLNSVKIEPLT</sequence>
<protein>
    <submittedName>
        <fullName evidence="1">Uncharacterized protein</fullName>
    </submittedName>
</protein>
<dbReference type="Proteomes" id="UP000177029">
    <property type="component" value="Unassembled WGS sequence"/>
</dbReference>